<sequence length="404" mass="47297">MEHLIAARPLPPAMGRGDKIEGAKAPERMKTSIRDKLAAVQSMRTNELQEALAREKQLSYVICELKKRSGEMEVSRETEREINAQKSFYIIKENECLKKQVQLLERELADARRRYERELLRLQTALNNTQEMLVTDRQISKKREGEREEAVQRLVTNLRLMQAEIVHYESENKRLEATKQALSESKAECESVRAECSLWKEICQHQQWFLLNEREEFVDALRVHELEKKQLWEGTTCAAAKVMAGYAKSVTERMESEVDICFKLKMLMLKDVVSTMKAEQLEEQRKLAAEELKELREKRMALMKLFDNYQLQIEQNQRENCESLALLKSVDDATMAYVLKQRDQEVVDKICLWKGAYLEGDKLLRALLKRYQPFQRGDEKFVSHVIGYLNKGPHVQEPLDIWLD</sequence>
<evidence type="ECO:0000256" key="2">
    <source>
        <dbReference type="SAM" id="MobiDB-lite"/>
    </source>
</evidence>
<dbReference type="GeneID" id="92377494"/>
<dbReference type="VEuPathDB" id="TriTrypDB:TEOVI_000355400"/>
<feature type="coiled-coil region" evidence="1">
    <location>
        <begin position="94"/>
        <end position="195"/>
    </location>
</feature>
<evidence type="ECO:0000256" key="1">
    <source>
        <dbReference type="SAM" id="Coils"/>
    </source>
</evidence>
<gene>
    <name evidence="3" type="ORF">TEOVI_000355400</name>
</gene>
<dbReference type="Proteomes" id="UP000195570">
    <property type="component" value="Unassembled WGS sequence"/>
</dbReference>
<dbReference type="AlphaFoldDB" id="A0A1G4IHU5"/>
<comment type="caution">
    <text evidence="3">The sequence shown here is derived from an EMBL/GenBank/DDBJ whole genome shotgun (WGS) entry which is preliminary data.</text>
</comment>
<name>A0A1G4IHU5_TRYEQ</name>
<protein>
    <submittedName>
        <fullName evidence="3">Uncharacterized protein</fullName>
    </submittedName>
</protein>
<keyword evidence="4" id="KW-1185">Reference proteome</keyword>
<feature type="region of interest" description="Disordered" evidence="2">
    <location>
        <begin position="1"/>
        <end position="20"/>
    </location>
</feature>
<dbReference type="RefSeq" id="XP_067082544.1">
    <property type="nucleotide sequence ID" value="XM_067226443.1"/>
</dbReference>
<feature type="coiled-coil region" evidence="1">
    <location>
        <begin position="278"/>
        <end position="312"/>
    </location>
</feature>
<organism evidence="3 4">
    <name type="scientific">Trypanosoma equiperdum</name>
    <dbReference type="NCBI Taxonomy" id="5694"/>
    <lineage>
        <taxon>Eukaryota</taxon>
        <taxon>Discoba</taxon>
        <taxon>Euglenozoa</taxon>
        <taxon>Kinetoplastea</taxon>
        <taxon>Metakinetoplastina</taxon>
        <taxon>Trypanosomatida</taxon>
        <taxon>Trypanosomatidae</taxon>
        <taxon>Trypanosoma</taxon>
    </lineage>
</organism>
<dbReference type="EMBL" id="CZPT02001763">
    <property type="protein sequence ID" value="SCU71972.1"/>
    <property type="molecule type" value="Genomic_DNA"/>
</dbReference>
<reference evidence="3" key="1">
    <citation type="submission" date="2016-09" db="EMBL/GenBank/DDBJ databases">
        <authorList>
            <person name="Hebert L."/>
            <person name="Moumen B."/>
        </authorList>
    </citation>
    <scope>NUCLEOTIDE SEQUENCE [LARGE SCALE GENOMIC DNA]</scope>
    <source>
        <strain evidence="3">OVI</strain>
    </source>
</reference>
<evidence type="ECO:0000313" key="4">
    <source>
        <dbReference type="Proteomes" id="UP000195570"/>
    </source>
</evidence>
<proteinExistence type="predicted"/>
<accession>A0A1G4IHU5</accession>
<keyword evidence="1" id="KW-0175">Coiled coil</keyword>
<evidence type="ECO:0000313" key="3">
    <source>
        <dbReference type="EMBL" id="SCU71972.1"/>
    </source>
</evidence>